<reference evidence="1 2" key="1">
    <citation type="journal article" date="2012" name="J. Bacteriol.">
        <title>Genome sequence of benzo(a)pyrene-degrading bacterium Novosphingobium pentaromativorans US6-1.</title>
        <authorList>
            <person name="Luo Y.R."/>
            <person name="Kang S.G."/>
            <person name="Kim S.J."/>
            <person name="Kim M.R."/>
            <person name="Li N."/>
            <person name="Lee J.H."/>
            <person name="Kwon K.K."/>
        </authorList>
    </citation>
    <scope>NUCLEOTIDE SEQUENCE [LARGE SCALE GENOMIC DNA]</scope>
    <source>
        <strain evidence="1 2">US6-1</strain>
    </source>
</reference>
<sequence>MGSQIGPNFRLINAGWLPGSDFASSCGFSGLGKIPFTIPV</sequence>
<dbReference type="Proteomes" id="UP000004030">
    <property type="component" value="Unassembled WGS sequence"/>
</dbReference>
<dbReference type="AlphaFoldDB" id="G6E8P3"/>
<keyword evidence="2" id="KW-1185">Reference proteome</keyword>
<evidence type="ECO:0000313" key="2">
    <source>
        <dbReference type="Proteomes" id="UP000004030"/>
    </source>
</evidence>
<proteinExistence type="predicted"/>
<name>G6E8P3_9SPHN</name>
<comment type="caution">
    <text evidence="1">The sequence shown here is derived from an EMBL/GenBank/DDBJ whole genome shotgun (WGS) entry which is preliminary data.</text>
</comment>
<gene>
    <name evidence="1" type="ORF">NSU_0714</name>
</gene>
<protein>
    <submittedName>
        <fullName evidence="1">Uncharacterized protein</fullName>
    </submittedName>
</protein>
<evidence type="ECO:0000313" key="1">
    <source>
        <dbReference type="EMBL" id="EHJ62117.1"/>
    </source>
</evidence>
<accession>G6E8P3</accession>
<organism evidence="1 2">
    <name type="scientific">Novosphingobium pentaromativorans US6-1</name>
    <dbReference type="NCBI Taxonomy" id="1088721"/>
    <lineage>
        <taxon>Bacteria</taxon>
        <taxon>Pseudomonadati</taxon>
        <taxon>Pseudomonadota</taxon>
        <taxon>Alphaproteobacteria</taxon>
        <taxon>Sphingomonadales</taxon>
        <taxon>Sphingomonadaceae</taxon>
        <taxon>Novosphingobium</taxon>
    </lineage>
</organism>
<dbReference type="EMBL" id="AGFM01000009">
    <property type="protein sequence ID" value="EHJ62117.1"/>
    <property type="molecule type" value="Genomic_DNA"/>
</dbReference>